<sequence length="195" mass="22574">MNDFYSIFRFALPGISSITEFIILFSLSMNWKSVLQITQDKNSNLPSTLEIALFTFFTIGIGFIYNLIYRTMPCMRIDYSAFANKLKNDKLISIDFKDFATGQSVLDKITKENAWGIFNTLWHSRSGNSPLIKEATERSEKFAHLLRNSGTSLIGFATALMVYYLVVLNFYEYFDRCRLFLFFYISGLSFGERPH</sequence>
<feature type="transmembrane region" description="Helical" evidence="1">
    <location>
        <begin position="51"/>
        <end position="69"/>
    </location>
</feature>
<feature type="transmembrane region" description="Helical" evidence="1">
    <location>
        <begin position="151"/>
        <end position="171"/>
    </location>
</feature>
<dbReference type="Proteomes" id="UP000265798">
    <property type="component" value="Unassembled WGS sequence"/>
</dbReference>
<evidence type="ECO:0000313" key="2">
    <source>
        <dbReference type="EMBL" id="RHX83665.1"/>
    </source>
</evidence>
<comment type="caution">
    <text evidence="2">The sequence shown here is derived from an EMBL/GenBank/DDBJ whole genome shotgun (WGS) entry which is preliminary data.</text>
</comment>
<name>A0A396YLQ2_9LEPT</name>
<reference evidence="3" key="1">
    <citation type="submission" date="2018-05" db="EMBL/GenBank/DDBJ databases">
        <title>Leptospira yasudae sp. nov. and Leptospira stimsonii sp. nov., two pathogenic species of the genus Leptospira isolated from environmental sources.</title>
        <authorList>
            <person name="Casanovas-Massana A."/>
            <person name="Hamond C."/>
            <person name="Santos L.A."/>
            <person name="Hacker K.P."/>
            <person name="Balassiano I."/>
            <person name="Medeiros M.A."/>
            <person name="Reis M.G."/>
            <person name="Ko A.I."/>
            <person name="Wunder E.A."/>
        </authorList>
    </citation>
    <scope>NUCLEOTIDE SEQUENCE [LARGE SCALE GENOMIC DNA]</scope>
    <source>
        <strain evidence="3">Yale</strain>
    </source>
</reference>
<dbReference type="AlphaFoldDB" id="A0A396YLQ2"/>
<gene>
    <name evidence="2" type="ORF">DLM75_23705</name>
</gene>
<feature type="transmembrane region" description="Helical" evidence="1">
    <location>
        <begin position="7"/>
        <end position="31"/>
    </location>
</feature>
<keyword evidence="1" id="KW-0812">Transmembrane</keyword>
<accession>A0A396YLQ2</accession>
<organism evidence="2 3">
    <name type="scientific">Leptospira stimsonii</name>
    <dbReference type="NCBI Taxonomy" id="2202203"/>
    <lineage>
        <taxon>Bacteria</taxon>
        <taxon>Pseudomonadati</taxon>
        <taxon>Spirochaetota</taxon>
        <taxon>Spirochaetia</taxon>
        <taxon>Leptospirales</taxon>
        <taxon>Leptospiraceae</taxon>
        <taxon>Leptospira</taxon>
    </lineage>
</organism>
<dbReference type="EMBL" id="QHCT01000017">
    <property type="protein sequence ID" value="RHX83665.1"/>
    <property type="molecule type" value="Genomic_DNA"/>
</dbReference>
<keyword evidence="1" id="KW-0472">Membrane</keyword>
<evidence type="ECO:0000313" key="3">
    <source>
        <dbReference type="Proteomes" id="UP000265798"/>
    </source>
</evidence>
<dbReference type="RefSeq" id="WP_118970986.1">
    <property type="nucleotide sequence ID" value="NZ_QHCT01000017.1"/>
</dbReference>
<dbReference type="OrthoDB" id="9887667at2"/>
<keyword evidence="1" id="KW-1133">Transmembrane helix</keyword>
<protein>
    <submittedName>
        <fullName evidence="2">Uncharacterized protein</fullName>
    </submittedName>
</protein>
<evidence type="ECO:0000256" key="1">
    <source>
        <dbReference type="SAM" id="Phobius"/>
    </source>
</evidence>
<proteinExistence type="predicted"/>